<dbReference type="Gene3D" id="1.10.287.20">
    <property type="entry name" value="Ubiquinol-cytochrome C reductase hinge domain"/>
    <property type="match status" value="1"/>
</dbReference>
<accession>A0AAD8ZD83</accession>
<dbReference type="EMBL" id="JAROKS010000015">
    <property type="protein sequence ID" value="KAK1795821.1"/>
    <property type="molecule type" value="Genomic_DNA"/>
</dbReference>
<evidence type="ECO:0000256" key="9">
    <source>
        <dbReference type="ARBA" id="ARBA00022786"/>
    </source>
</evidence>
<dbReference type="AlphaFoldDB" id="A0AAD8ZD83"/>
<feature type="region of interest" description="Disordered" evidence="14">
    <location>
        <begin position="1"/>
        <end position="20"/>
    </location>
</feature>
<evidence type="ECO:0000256" key="4">
    <source>
        <dbReference type="ARBA" id="ARBA00022448"/>
    </source>
</evidence>
<evidence type="ECO:0000259" key="15">
    <source>
        <dbReference type="Pfam" id="PF02320"/>
    </source>
</evidence>
<keyword evidence="17" id="KW-1185">Reference proteome</keyword>
<keyword evidence="6" id="KW-0433">Leucine-rich repeat</keyword>
<sequence>MVFEEKVISNGDPQEEEEEEELVDPLETIRQKCEQTEHCVHAREKLEICETRVGSRSATTEDCTEELFDFLHARDHCMPPSVHSVTSKPPFHAQHQMFVFGRMASSDTSTLVQLCMQKVARHMDVLEERARDLPASLLKDLMPHLNMFYLDRIEQAAHLKVNDTPALPVEVYGDILRTNRTPNSLFQFMPPEADWKQKCMESFFHTVLLRPTLAQDPLPKVSAYALLSVSAQYVRVLSLQTTARDVCARLASEELRPVLHVLEKSVRCVRLLDARTLLKHGRTDVLFVLHRLIDHGAVTEVVLKRAPDRAILSWITARCRGRHRIRSAPAGSCRDEALWAREGPAAAKRSRLCLLADEEMGSEFSPSCSVPGRCPEGQVQCLDVEVHTLSTVSYLLPDCTGLHSCHLYCSQPLWENEVADLLESLRKLFLRPHCCLRDLSIGNVCERGLLARVLNTCPALYSLSLEINPPQDTSCSAWNHSLQFSTKLSLEKLSLKSSESQMMVESFPTVLQHVPMLSTLHVTGVRHARVLLQMLPEFNPLLKCLTLEDMSLADCHQEIIHLLENSSLQELSLKDCRLLEKCAEKKAFLALLVAAVKGLSSLRALSLCQNRLATSVIEIADLFLGECTSKITKLDLSSNFILPADLLAFSRRMDVYRPAQRLTLDLRFNPLDRDPELKGQALGKLLPCCNVLTDGWDSRSTMADHVSVM</sequence>
<keyword evidence="13" id="KW-0472">Membrane</keyword>
<keyword evidence="4" id="KW-0813">Transport</keyword>
<evidence type="ECO:0000313" key="17">
    <source>
        <dbReference type="Proteomes" id="UP001239994"/>
    </source>
</evidence>
<keyword evidence="7" id="KW-0679">Respiratory chain</keyword>
<reference evidence="16" key="1">
    <citation type="submission" date="2023-03" db="EMBL/GenBank/DDBJ databases">
        <title>Electrophorus voltai genome.</title>
        <authorList>
            <person name="Bian C."/>
        </authorList>
    </citation>
    <scope>NUCLEOTIDE SEQUENCE</scope>
    <source>
        <strain evidence="16">CB-2022</strain>
        <tissue evidence="16">Muscle</tissue>
    </source>
</reference>
<comment type="similarity">
    <text evidence="2">Belongs to the UQCRH/QCR6 family.</text>
</comment>
<evidence type="ECO:0000256" key="14">
    <source>
        <dbReference type="SAM" id="MobiDB-lite"/>
    </source>
</evidence>
<organism evidence="16 17">
    <name type="scientific">Electrophorus voltai</name>
    <dbReference type="NCBI Taxonomy" id="2609070"/>
    <lineage>
        <taxon>Eukaryota</taxon>
        <taxon>Metazoa</taxon>
        <taxon>Chordata</taxon>
        <taxon>Craniata</taxon>
        <taxon>Vertebrata</taxon>
        <taxon>Euteleostomi</taxon>
        <taxon>Actinopterygii</taxon>
        <taxon>Neopterygii</taxon>
        <taxon>Teleostei</taxon>
        <taxon>Ostariophysi</taxon>
        <taxon>Gymnotiformes</taxon>
        <taxon>Gymnotoidei</taxon>
        <taxon>Gymnotidae</taxon>
        <taxon>Electrophorus</taxon>
    </lineage>
</organism>
<dbReference type="InterPro" id="IPR026137">
    <property type="entry name" value="Leu_rpt_41"/>
</dbReference>
<evidence type="ECO:0000256" key="2">
    <source>
        <dbReference type="ARBA" id="ARBA00006498"/>
    </source>
</evidence>
<dbReference type="InterPro" id="IPR023184">
    <property type="entry name" value="Ubol_cytC_Rdtase_hinge_dom"/>
</dbReference>
<evidence type="ECO:0000256" key="10">
    <source>
        <dbReference type="ARBA" id="ARBA00022792"/>
    </source>
</evidence>
<evidence type="ECO:0000256" key="13">
    <source>
        <dbReference type="ARBA" id="ARBA00023136"/>
    </source>
</evidence>
<keyword evidence="5" id="KW-0597">Phosphoprotein</keyword>
<gene>
    <name evidence="16" type="ORF">P4O66_009843</name>
</gene>
<feature type="domain" description="Ubiquinol-cytochrome C reductase hinge" evidence="15">
    <location>
        <begin position="24"/>
        <end position="82"/>
    </location>
</feature>
<dbReference type="InterPro" id="IPR036811">
    <property type="entry name" value="Ubol_cytC_Rdtase_hinge_dom_sf"/>
</dbReference>
<dbReference type="SUPFAM" id="SSF81531">
    <property type="entry name" value="Non-heme 11 kDa protein of cytochrome bc1 complex (Ubiquinol-cytochrome c reductase)"/>
    <property type="match status" value="1"/>
</dbReference>
<keyword evidence="12" id="KW-0496">Mitochondrion</keyword>
<dbReference type="Gene3D" id="3.80.10.10">
    <property type="entry name" value="Ribonuclease Inhibitor"/>
    <property type="match status" value="1"/>
</dbReference>
<evidence type="ECO:0000256" key="8">
    <source>
        <dbReference type="ARBA" id="ARBA00022737"/>
    </source>
</evidence>
<dbReference type="Proteomes" id="UP001239994">
    <property type="component" value="Unassembled WGS sequence"/>
</dbReference>
<evidence type="ECO:0000313" key="16">
    <source>
        <dbReference type="EMBL" id="KAK1795821.1"/>
    </source>
</evidence>
<evidence type="ECO:0000256" key="6">
    <source>
        <dbReference type="ARBA" id="ARBA00022614"/>
    </source>
</evidence>
<evidence type="ECO:0000256" key="7">
    <source>
        <dbReference type="ARBA" id="ARBA00022660"/>
    </source>
</evidence>
<keyword evidence="8" id="KW-0677">Repeat</keyword>
<evidence type="ECO:0000256" key="1">
    <source>
        <dbReference type="ARBA" id="ARBA00004273"/>
    </source>
</evidence>
<evidence type="ECO:0000256" key="5">
    <source>
        <dbReference type="ARBA" id="ARBA00022553"/>
    </source>
</evidence>
<dbReference type="Pfam" id="PF02320">
    <property type="entry name" value="UCR_hinge"/>
    <property type="match status" value="1"/>
</dbReference>
<evidence type="ECO:0000256" key="3">
    <source>
        <dbReference type="ARBA" id="ARBA00014201"/>
    </source>
</evidence>
<dbReference type="PANTHER" id="PTHR15354">
    <property type="entry name" value="MUF1"/>
    <property type="match status" value="1"/>
</dbReference>
<dbReference type="PANTHER" id="PTHR15354:SF1">
    <property type="entry name" value="LEUCINE-RICH REPEAT-CONTAINING PROTEIN 41"/>
    <property type="match status" value="1"/>
</dbReference>
<keyword evidence="11" id="KW-0249">Electron transport</keyword>
<evidence type="ECO:0000256" key="11">
    <source>
        <dbReference type="ARBA" id="ARBA00022982"/>
    </source>
</evidence>
<dbReference type="InterPro" id="IPR032675">
    <property type="entry name" value="LRR_dom_sf"/>
</dbReference>
<dbReference type="GO" id="GO:0005743">
    <property type="term" value="C:mitochondrial inner membrane"/>
    <property type="evidence" value="ECO:0007669"/>
    <property type="project" value="UniProtKB-SubCell"/>
</dbReference>
<keyword evidence="9" id="KW-0833">Ubl conjugation pathway</keyword>
<comment type="caution">
    <text evidence="16">The sequence shown here is derived from an EMBL/GenBank/DDBJ whole genome shotgun (WGS) entry which is preliminary data.</text>
</comment>
<protein>
    <recommendedName>
        <fullName evidence="3">Leucine-rich repeat-containing protein 41</fullName>
    </recommendedName>
</protein>
<comment type="subcellular location">
    <subcellularLocation>
        <location evidence="1">Mitochondrion inner membrane</location>
    </subcellularLocation>
</comment>
<dbReference type="SUPFAM" id="SSF52047">
    <property type="entry name" value="RNI-like"/>
    <property type="match status" value="1"/>
</dbReference>
<proteinExistence type="inferred from homology"/>
<keyword evidence="10" id="KW-0999">Mitochondrion inner membrane</keyword>
<name>A0AAD8ZD83_9TELE</name>
<evidence type="ECO:0000256" key="12">
    <source>
        <dbReference type="ARBA" id="ARBA00023128"/>
    </source>
</evidence>